<evidence type="ECO:0000256" key="2">
    <source>
        <dbReference type="ARBA" id="ARBA00022771"/>
    </source>
</evidence>
<reference evidence="5 6" key="1">
    <citation type="journal article" date="2023" name="Plants (Basel)">
        <title>Bridging the Gap: Combining Genomics and Transcriptomics Approaches to Understand Stylosanthes scabra, an Orphan Legume from the Brazilian Caatinga.</title>
        <authorList>
            <person name="Ferreira-Neto J.R.C."/>
            <person name="da Silva M.D."/>
            <person name="Binneck E."/>
            <person name="de Melo N.F."/>
            <person name="da Silva R.H."/>
            <person name="de Melo A.L.T.M."/>
            <person name="Pandolfi V."/>
            <person name="Bustamante F.O."/>
            <person name="Brasileiro-Vidal A.C."/>
            <person name="Benko-Iseppon A.M."/>
        </authorList>
    </citation>
    <scope>NUCLEOTIDE SEQUENCE [LARGE SCALE GENOMIC DNA]</scope>
    <source>
        <tissue evidence="5">Leaves</tissue>
    </source>
</reference>
<evidence type="ECO:0000313" key="6">
    <source>
        <dbReference type="Proteomes" id="UP001341840"/>
    </source>
</evidence>
<organism evidence="5 6">
    <name type="scientific">Stylosanthes scabra</name>
    <dbReference type="NCBI Taxonomy" id="79078"/>
    <lineage>
        <taxon>Eukaryota</taxon>
        <taxon>Viridiplantae</taxon>
        <taxon>Streptophyta</taxon>
        <taxon>Embryophyta</taxon>
        <taxon>Tracheophyta</taxon>
        <taxon>Spermatophyta</taxon>
        <taxon>Magnoliopsida</taxon>
        <taxon>eudicotyledons</taxon>
        <taxon>Gunneridae</taxon>
        <taxon>Pentapetalae</taxon>
        <taxon>rosids</taxon>
        <taxon>fabids</taxon>
        <taxon>Fabales</taxon>
        <taxon>Fabaceae</taxon>
        <taxon>Papilionoideae</taxon>
        <taxon>50 kb inversion clade</taxon>
        <taxon>dalbergioids sensu lato</taxon>
        <taxon>Dalbergieae</taxon>
        <taxon>Pterocarpus clade</taxon>
        <taxon>Stylosanthes</taxon>
    </lineage>
</organism>
<keyword evidence="1" id="KW-0479">Metal-binding</keyword>
<comment type="caution">
    <text evidence="5">The sequence shown here is derived from an EMBL/GenBank/DDBJ whole genome shotgun (WGS) entry which is preliminary data.</text>
</comment>
<evidence type="ECO:0000256" key="1">
    <source>
        <dbReference type="ARBA" id="ARBA00022723"/>
    </source>
</evidence>
<dbReference type="Proteomes" id="UP001341840">
    <property type="component" value="Unassembled WGS sequence"/>
</dbReference>
<dbReference type="Pfam" id="PF06839">
    <property type="entry name" value="Zn_ribbon_GRF"/>
    <property type="match status" value="1"/>
</dbReference>
<keyword evidence="3" id="KW-0862">Zinc</keyword>
<sequence>MASQSSVSSQSRRLDVHSRGLFCEHRDKAVLRVVKTKENPGRKFWGCVHYEKGVGAVFLLGRMQSWDRKTQRLQG</sequence>
<evidence type="ECO:0000256" key="3">
    <source>
        <dbReference type="ARBA" id="ARBA00022833"/>
    </source>
</evidence>
<accession>A0ABU6QEY7</accession>
<name>A0ABU6QEY7_9FABA</name>
<feature type="domain" description="GRF-type" evidence="4">
    <location>
        <begin position="22"/>
        <end position="51"/>
    </location>
</feature>
<evidence type="ECO:0000259" key="4">
    <source>
        <dbReference type="Pfam" id="PF06839"/>
    </source>
</evidence>
<dbReference type="EMBL" id="JASCZI010000209">
    <property type="protein sequence ID" value="MED6110066.1"/>
    <property type="molecule type" value="Genomic_DNA"/>
</dbReference>
<proteinExistence type="predicted"/>
<keyword evidence="2" id="KW-0863">Zinc-finger</keyword>
<gene>
    <name evidence="5" type="ORF">PIB30_039511</name>
</gene>
<evidence type="ECO:0000313" key="5">
    <source>
        <dbReference type="EMBL" id="MED6110066.1"/>
    </source>
</evidence>
<protein>
    <recommendedName>
        <fullName evidence="4">GRF-type domain-containing protein</fullName>
    </recommendedName>
</protein>
<dbReference type="InterPro" id="IPR010666">
    <property type="entry name" value="Znf_GRF"/>
</dbReference>
<keyword evidence="6" id="KW-1185">Reference proteome</keyword>